<organism evidence="2 3">
    <name type="scientific">Podospora fimiseda</name>
    <dbReference type="NCBI Taxonomy" id="252190"/>
    <lineage>
        <taxon>Eukaryota</taxon>
        <taxon>Fungi</taxon>
        <taxon>Dikarya</taxon>
        <taxon>Ascomycota</taxon>
        <taxon>Pezizomycotina</taxon>
        <taxon>Sordariomycetes</taxon>
        <taxon>Sordariomycetidae</taxon>
        <taxon>Sordariales</taxon>
        <taxon>Podosporaceae</taxon>
        <taxon>Podospora</taxon>
    </lineage>
</organism>
<proteinExistence type="predicted"/>
<name>A0AAN7H2Q5_9PEZI</name>
<feature type="chain" id="PRO_5043017854" evidence="1">
    <location>
        <begin position="25"/>
        <end position="369"/>
    </location>
</feature>
<dbReference type="InterPro" id="IPR029058">
    <property type="entry name" value="AB_hydrolase_fold"/>
</dbReference>
<protein>
    <submittedName>
        <fullName evidence="2">Alpha/beta-hydrolase</fullName>
    </submittedName>
</protein>
<keyword evidence="3" id="KW-1185">Reference proteome</keyword>
<comment type="caution">
    <text evidence="2">The sequence shown here is derived from an EMBL/GenBank/DDBJ whole genome shotgun (WGS) entry which is preliminary data.</text>
</comment>
<reference evidence="2" key="1">
    <citation type="journal article" date="2023" name="Mol. Phylogenet. Evol.">
        <title>Genome-scale phylogeny and comparative genomics of the fungal order Sordariales.</title>
        <authorList>
            <person name="Hensen N."/>
            <person name="Bonometti L."/>
            <person name="Westerberg I."/>
            <person name="Brannstrom I.O."/>
            <person name="Guillou S."/>
            <person name="Cros-Aarteil S."/>
            <person name="Calhoun S."/>
            <person name="Haridas S."/>
            <person name="Kuo A."/>
            <person name="Mondo S."/>
            <person name="Pangilinan J."/>
            <person name="Riley R."/>
            <person name="LaButti K."/>
            <person name="Andreopoulos B."/>
            <person name="Lipzen A."/>
            <person name="Chen C."/>
            <person name="Yan M."/>
            <person name="Daum C."/>
            <person name="Ng V."/>
            <person name="Clum A."/>
            <person name="Steindorff A."/>
            <person name="Ohm R.A."/>
            <person name="Martin F."/>
            <person name="Silar P."/>
            <person name="Natvig D.O."/>
            <person name="Lalanne C."/>
            <person name="Gautier V."/>
            <person name="Ament-Velasquez S.L."/>
            <person name="Kruys A."/>
            <person name="Hutchinson M.I."/>
            <person name="Powell A.J."/>
            <person name="Barry K."/>
            <person name="Miller A.N."/>
            <person name="Grigoriev I.V."/>
            <person name="Debuchy R."/>
            <person name="Gladieux P."/>
            <person name="Hiltunen Thoren M."/>
            <person name="Johannesson H."/>
        </authorList>
    </citation>
    <scope>NUCLEOTIDE SEQUENCE</scope>
    <source>
        <strain evidence="2">CBS 990.96</strain>
    </source>
</reference>
<dbReference type="Proteomes" id="UP001301958">
    <property type="component" value="Unassembled WGS sequence"/>
</dbReference>
<evidence type="ECO:0000256" key="1">
    <source>
        <dbReference type="SAM" id="SignalP"/>
    </source>
</evidence>
<sequence length="369" mass="41997">MASTTILFLFFCFFFLSLTTSTTATPPHPSPHNSNNNKQKPITLLSSGGFQIGGQKTINPLNSSETLTCDHAYVEYFFPARPRKLSFLLWHSSSTQLWQNRWDGGPGYKDLLLRRGYPVYLWDGPRVGRANWGCESYLYEPHFGIDELNFVNWNFGEKFKIWYDDGVQFPVDDEEAWIQATSARYAEFDVFENVKLQSEVMAKAVDQGKLGEEIVWVTSSAGGFRAQLAGTLVSKDKIKRVKGLIAYESFGYVFPDLKEVREEIGEIDEVEGFGPSFVLVERFKKFTEGLKFIQFVWGDHRSEDHEMVQMSKKCAEWINRFGGKAEVVMLREDAGLKGNTHLPFADLNNEEVLGLVEGVLRREGLDGFV</sequence>
<dbReference type="SUPFAM" id="SSF53474">
    <property type="entry name" value="alpha/beta-Hydrolases"/>
    <property type="match status" value="1"/>
</dbReference>
<keyword evidence="1" id="KW-0732">Signal</keyword>
<feature type="signal peptide" evidence="1">
    <location>
        <begin position="1"/>
        <end position="24"/>
    </location>
</feature>
<evidence type="ECO:0000313" key="2">
    <source>
        <dbReference type="EMBL" id="KAK4227420.1"/>
    </source>
</evidence>
<dbReference type="AlphaFoldDB" id="A0AAN7H2Q5"/>
<evidence type="ECO:0000313" key="3">
    <source>
        <dbReference type="Proteomes" id="UP001301958"/>
    </source>
</evidence>
<dbReference type="Gene3D" id="3.40.50.1820">
    <property type="entry name" value="alpha/beta hydrolase"/>
    <property type="match status" value="1"/>
</dbReference>
<reference evidence="2" key="2">
    <citation type="submission" date="2023-05" db="EMBL/GenBank/DDBJ databases">
        <authorList>
            <consortium name="Lawrence Berkeley National Laboratory"/>
            <person name="Steindorff A."/>
            <person name="Hensen N."/>
            <person name="Bonometti L."/>
            <person name="Westerberg I."/>
            <person name="Brannstrom I.O."/>
            <person name="Guillou S."/>
            <person name="Cros-Aarteil S."/>
            <person name="Calhoun S."/>
            <person name="Haridas S."/>
            <person name="Kuo A."/>
            <person name="Mondo S."/>
            <person name="Pangilinan J."/>
            <person name="Riley R."/>
            <person name="Labutti K."/>
            <person name="Andreopoulos B."/>
            <person name="Lipzen A."/>
            <person name="Chen C."/>
            <person name="Yanf M."/>
            <person name="Daum C."/>
            <person name="Ng V."/>
            <person name="Clum A."/>
            <person name="Ohm R."/>
            <person name="Martin F."/>
            <person name="Silar P."/>
            <person name="Natvig D."/>
            <person name="Lalanne C."/>
            <person name="Gautier V."/>
            <person name="Ament-Velasquez S.L."/>
            <person name="Kruys A."/>
            <person name="Hutchinson M.I."/>
            <person name="Powell A.J."/>
            <person name="Barry K."/>
            <person name="Miller A.N."/>
            <person name="Grigoriev I.V."/>
            <person name="Debuchy R."/>
            <person name="Gladieux P."/>
            <person name="Thoren M.H."/>
            <person name="Johannesson H."/>
        </authorList>
    </citation>
    <scope>NUCLEOTIDE SEQUENCE</scope>
    <source>
        <strain evidence="2">CBS 990.96</strain>
    </source>
</reference>
<accession>A0AAN7H2Q5</accession>
<gene>
    <name evidence="2" type="ORF">QBC38DRAFT_443698</name>
</gene>
<dbReference type="EMBL" id="MU865331">
    <property type="protein sequence ID" value="KAK4227420.1"/>
    <property type="molecule type" value="Genomic_DNA"/>
</dbReference>